<keyword evidence="1" id="KW-1133">Transmembrane helix</keyword>
<evidence type="ECO:0000256" key="1">
    <source>
        <dbReference type="SAM" id="Phobius"/>
    </source>
</evidence>
<feature type="transmembrane region" description="Helical" evidence="1">
    <location>
        <begin position="633"/>
        <end position="655"/>
    </location>
</feature>
<feature type="transmembrane region" description="Helical" evidence="1">
    <location>
        <begin position="492"/>
        <end position="509"/>
    </location>
</feature>
<feature type="transmembrane region" description="Helical" evidence="1">
    <location>
        <begin position="516"/>
        <end position="535"/>
    </location>
</feature>
<dbReference type="InterPro" id="IPR027417">
    <property type="entry name" value="P-loop_NTPase"/>
</dbReference>
<feature type="transmembrane region" description="Helical" evidence="1">
    <location>
        <begin position="12"/>
        <end position="36"/>
    </location>
</feature>
<name>A0ABN3QPR6_9ACTN</name>
<evidence type="ECO:0000259" key="2">
    <source>
        <dbReference type="Pfam" id="PF05729"/>
    </source>
</evidence>
<feature type="domain" description="NACHT" evidence="2">
    <location>
        <begin position="171"/>
        <end position="297"/>
    </location>
</feature>
<feature type="transmembrane region" description="Helical" evidence="1">
    <location>
        <begin position="602"/>
        <end position="621"/>
    </location>
</feature>
<dbReference type="Gene3D" id="3.40.50.300">
    <property type="entry name" value="P-loop containing nucleotide triphosphate hydrolases"/>
    <property type="match status" value="1"/>
</dbReference>
<dbReference type="SUPFAM" id="SSF52540">
    <property type="entry name" value="P-loop containing nucleoside triphosphate hydrolases"/>
    <property type="match status" value="1"/>
</dbReference>
<dbReference type="EMBL" id="BAAATD010000016">
    <property type="protein sequence ID" value="GAA2632048.1"/>
    <property type="molecule type" value="Genomic_DNA"/>
</dbReference>
<keyword evidence="1" id="KW-0472">Membrane</keyword>
<dbReference type="Pfam" id="PF05729">
    <property type="entry name" value="NACHT"/>
    <property type="match status" value="1"/>
</dbReference>
<proteinExistence type="predicted"/>
<dbReference type="Proteomes" id="UP001501509">
    <property type="component" value="Unassembled WGS sequence"/>
</dbReference>
<feature type="transmembrane region" description="Helical" evidence="1">
    <location>
        <begin position="716"/>
        <end position="744"/>
    </location>
</feature>
<evidence type="ECO:0000313" key="4">
    <source>
        <dbReference type="Proteomes" id="UP001501509"/>
    </source>
</evidence>
<accession>A0ABN3QPR6</accession>
<keyword evidence="4" id="KW-1185">Reference proteome</keyword>
<reference evidence="3 4" key="1">
    <citation type="journal article" date="2019" name="Int. J. Syst. Evol. Microbiol.">
        <title>The Global Catalogue of Microorganisms (GCM) 10K type strain sequencing project: providing services to taxonomists for standard genome sequencing and annotation.</title>
        <authorList>
            <consortium name="The Broad Institute Genomics Platform"/>
            <consortium name="The Broad Institute Genome Sequencing Center for Infectious Disease"/>
            <person name="Wu L."/>
            <person name="Ma J."/>
        </authorList>
    </citation>
    <scope>NUCLEOTIDE SEQUENCE [LARGE SCALE GENOMIC DNA]</scope>
    <source>
        <strain evidence="3 4">JCM 6833</strain>
    </source>
</reference>
<evidence type="ECO:0000313" key="3">
    <source>
        <dbReference type="EMBL" id="GAA2632048.1"/>
    </source>
</evidence>
<gene>
    <name evidence="3" type="ORF">GCM10010411_82840</name>
</gene>
<keyword evidence="1" id="KW-0812">Transmembrane</keyword>
<organism evidence="3 4">
    <name type="scientific">Actinomadura fulvescens</name>
    <dbReference type="NCBI Taxonomy" id="46160"/>
    <lineage>
        <taxon>Bacteria</taxon>
        <taxon>Bacillati</taxon>
        <taxon>Actinomycetota</taxon>
        <taxon>Actinomycetes</taxon>
        <taxon>Streptosporangiales</taxon>
        <taxon>Thermomonosporaceae</taxon>
        <taxon>Actinomadura</taxon>
    </lineage>
</organism>
<protein>
    <submittedName>
        <fullName evidence="3">NACHT domain-containing protein</fullName>
    </submittedName>
</protein>
<feature type="transmembrane region" description="Helical" evidence="1">
    <location>
        <begin position="541"/>
        <end position="560"/>
    </location>
</feature>
<dbReference type="InterPro" id="IPR007111">
    <property type="entry name" value="NACHT_NTPase"/>
</dbReference>
<comment type="caution">
    <text evidence="3">The sequence shown here is derived from an EMBL/GenBank/DDBJ whole genome shotgun (WGS) entry which is preliminary data.</text>
</comment>
<sequence length="790" mass="86155">MPVMRRKSAWRRFLGAAAVIGLSLGILMLGLIIVYALNANGLTEAGDWAKLATPVLAVVVPLFKPVVNWTRRPPESLANVTTPEQATNARQLLATLVLEEWQREIEFRGLDDPAPLAVRWKLTELPVMDLGGGLSEAGPLKRLLRQGRQRFNGRTDRIGEIADQFRELNSRRLVILGDPGMGKTTLAVLLMRRLLSELKEDDPVPVLFTLSDWDPRREALREWLARRLGKAYPNLYARDFGLNAPHALVARRQILPVLDGLDEISEKLRLEVIKALNAGTGERDALILTCRTAEYEQAVTAPGGDVLTSGAVIEAQPVEPGDVVAFLRRCVPPAGRDRWEHLIREVKNRPNGRLARTFSTPLALWLVREVYVETQADPSPLSDDRRFPTPRDTTVHLMDHLVESLLKSNPPRRGDAGRNPFRPLRSWNVDQAGRCLAFVARQMTERGTSDLAWWRLTLSNDISERAVRIFLGLALGIGGGLCYWPINGPQYGLLAGVCGGLVVGLMRTAPPGWRTGLMYALSFGTAYGGVITIATGRLVTGTANIAVLGLVYGLIGFLWGGPPAGEDAEPARVELRWKGRLGLLRRELEAGLTAGAKRGFQLGVPLGLILCLTFVASGSPINEGDSLTDTMQTLLLGMPLAGAIIGAFFGLGLGFTRWSMIPMVDDDRQGLPRRTLVADLKSCLLRAVTVGLLVGGFFGTSFSLTGGDVGRGVSGGVALGLMAASATLVSAPCMTYFVTTAILAMRRGCPFRLMAFLSDAHRLGILRQVGPVYQFRHAQIQERLAQRARP</sequence>
<feature type="transmembrane region" description="Helical" evidence="1">
    <location>
        <begin position="683"/>
        <end position="704"/>
    </location>
</feature>